<keyword evidence="1" id="KW-0732">Signal</keyword>
<dbReference type="GO" id="GO:0008237">
    <property type="term" value="F:metallopeptidase activity"/>
    <property type="evidence" value="ECO:0007669"/>
    <property type="project" value="InterPro"/>
</dbReference>
<dbReference type="Pfam" id="PF17148">
    <property type="entry name" value="DUF5117"/>
    <property type="match status" value="1"/>
</dbReference>
<evidence type="ECO:0000256" key="1">
    <source>
        <dbReference type="SAM" id="SignalP"/>
    </source>
</evidence>
<dbReference type="RefSeq" id="WP_111596951.1">
    <property type="nucleotide sequence ID" value="NZ_QLLL01000002.1"/>
</dbReference>
<feature type="chain" id="PRO_5016423889" evidence="1">
    <location>
        <begin position="21"/>
        <end position="813"/>
    </location>
</feature>
<dbReference type="InterPro" id="IPR024079">
    <property type="entry name" value="MetalloPept_cat_dom_sf"/>
</dbReference>
<dbReference type="AlphaFoldDB" id="A0A327QZI1"/>
<gene>
    <name evidence="5" type="ORF">LX64_01507</name>
</gene>
<dbReference type="InterPro" id="IPR033413">
    <property type="entry name" value="DUF5117"/>
</dbReference>
<feature type="domain" description="DUF5117" evidence="3">
    <location>
        <begin position="108"/>
        <end position="290"/>
    </location>
</feature>
<comment type="caution">
    <text evidence="5">The sequence shown here is derived from an EMBL/GenBank/DDBJ whole genome shotgun (WGS) entry which is preliminary data.</text>
</comment>
<dbReference type="PANTHER" id="PTHR38478">
    <property type="entry name" value="PEPTIDASE M1A AND M12B"/>
    <property type="match status" value="1"/>
</dbReference>
<dbReference type="PROSITE" id="PS51257">
    <property type="entry name" value="PROKAR_LIPOPROTEIN"/>
    <property type="match status" value="1"/>
</dbReference>
<dbReference type="OrthoDB" id="9776599at2"/>
<evidence type="ECO:0000259" key="3">
    <source>
        <dbReference type="Pfam" id="PF17148"/>
    </source>
</evidence>
<evidence type="ECO:0000259" key="4">
    <source>
        <dbReference type="Pfam" id="PF17162"/>
    </source>
</evidence>
<organism evidence="5 6">
    <name type="scientific">Chitinophaga skermanii</name>
    <dbReference type="NCBI Taxonomy" id="331697"/>
    <lineage>
        <taxon>Bacteria</taxon>
        <taxon>Pseudomonadati</taxon>
        <taxon>Bacteroidota</taxon>
        <taxon>Chitinophagia</taxon>
        <taxon>Chitinophagales</taxon>
        <taxon>Chitinophagaceae</taxon>
        <taxon>Chitinophaga</taxon>
    </lineage>
</organism>
<evidence type="ECO:0000313" key="6">
    <source>
        <dbReference type="Proteomes" id="UP000249547"/>
    </source>
</evidence>
<evidence type="ECO:0000313" key="5">
    <source>
        <dbReference type="EMBL" id="RAJ08853.1"/>
    </source>
</evidence>
<keyword evidence="6" id="KW-1185">Reference proteome</keyword>
<protein>
    <submittedName>
        <fullName evidence="5">Uncharacterized protein DUF5118</fullName>
    </submittedName>
</protein>
<name>A0A327QZI1_9BACT</name>
<dbReference type="Pfam" id="PF17162">
    <property type="entry name" value="DUF5118"/>
    <property type="match status" value="1"/>
</dbReference>
<dbReference type="Gene3D" id="3.40.390.10">
    <property type="entry name" value="Collagenase (Catalytic Domain)"/>
    <property type="match status" value="1"/>
</dbReference>
<feature type="domain" description="EcxA zinc-binding" evidence="2">
    <location>
        <begin position="424"/>
        <end position="732"/>
    </location>
</feature>
<dbReference type="PANTHER" id="PTHR38478:SF1">
    <property type="entry name" value="ZINC DEPENDENT METALLOPROTEASE DOMAIN LIPOPROTEIN"/>
    <property type="match status" value="1"/>
</dbReference>
<dbReference type="CDD" id="cd04276">
    <property type="entry name" value="ZnMc_MMP_like_2"/>
    <property type="match status" value="1"/>
</dbReference>
<dbReference type="Proteomes" id="UP000249547">
    <property type="component" value="Unassembled WGS sequence"/>
</dbReference>
<dbReference type="SUPFAM" id="SSF55486">
    <property type="entry name" value="Metalloproteases ('zincins'), catalytic domain"/>
    <property type="match status" value="1"/>
</dbReference>
<dbReference type="InterPro" id="IPR032534">
    <property type="entry name" value="EcxA_zinc-bd"/>
</dbReference>
<dbReference type="InterPro" id="IPR034032">
    <property type="entry name" value="Zn_MMP-like_bac"/>
</dbReference>
<proteinExistence type="predicted"/>
<dbReference type="Pfam" id="PF16313">
    <property type="entry name" value="DUF4953"/>
    <property type="match status" value="1"/>
</dbReference>
<feature type="signal peptide" evidence="1">
    <location>
        <begin position="1"/>
        <end position="20"/>
    </location>
</feature>
<dbReference type="InterPro" id="IPR033428">
    <property type="entry name" value="DUF5118"/>
</dbReference>
<accession>A0A327QZI1</accession>
<evidence type="ECO:0000259" key="2">
    <source>
        <dbReference type="Pfam" id="PF16313"/>
    </source>
</evidence>
<dbReference type="EMBL" id="QLLL01000002">
    <property type="protein sequence ID" value="RAJ08853.1"/>
    <property type="molecule type" value="Genomic_DNA"/>
</dbReference>
<sequence length="813" mass="91900">MKRYAYIPLVTMMASCAVFSGKKSKKTTAPTVAAAPAAPAVPYSKAGVKPYNNVVVKSMQTKEGLITVHTTPEFDSVYFEIGKNLLNRDILVVNRLLSIGGGLEAYAGEEVNNQMIYFEKGKGENIVMRYNMVISVANPDNDIFRAVQISNGNPILATFPIKAYGKDSNSYVVDATKFLKDPQSIINATAPTNKSFDGKMMKDNDVTYIRTYPNNIEIGTIKNGNAKVNGNKPLTVETSSSFVLLPEKPMQRRVRDQRVGFFYDDLVKFSDKQQAAEKQSYITRWKLEPKPQDVEKYKRGELVEPANPILYYIDPATPKQWRKYLIAGVNDWQKAFEKAGFKNAISAKEWPENDTSMHMDDVRYSFINYFASEIPNAYGPNVHDPRSGEIIQSHIGWYHNVMTLVHDWYQLQAGPNDPEARYAVFNEELMGQLIRFVSSHEIGHTLGLLHNFGSSSKTPVDSLRSISYLTKYGHTASIMDYARFNYVAQPSDKIPQALLFPRINDYDEWAIEFGYKNTFAKDEEEDKVIMRRLVTKRLAENDRLWWGDGEMTKFDPRCQTEDLSDNAAKASTYGINNLKIVVQNLPKWTMEENGQREVYRRMYKQVIGQYNRYVNHVFRYVGAVQYDVRTNEDTRPVMTPVSKETQLASLDWINKEVFTTPTWLAAPAVQDQVLVIGEQDDVRALQVKVLNSALDAGSLNVVANLYSRYGSKAISVDEYLEKLRVVIWGDLNSGSVKVASEQRALQKAYIGALYTTIKNIKPEIAETEAASISYGESKRIYSIIKNAIPRTGDASTKAHLESLVAKIDALNKN</sequence>
<reference evidence="5 6" key="1">
    <citation type="submission" date="2018-06" db="EMBL/GenBank/DDBJ databases">
        <title>Genomic Encyclopedia of Archaeal and Bacterial Type Strains, Phase II (KMG-II): from individual species to whole genera.</title>
        <authorList>
            <person name="Goeker M."/>
        </authorList>
    </citation>
    <scope>NUCLEOTIDE SEQUENCE [LARGE SCALE GENOMIC DNA]</scope>
    <source>
        <strain evidence="5 6">DSM 23857</strain>
    </source>
</reference>
<feature type="domain" description="DUF5118" evidence="4">
    <location>
        <begin position="49"/>
        <end position="97"/>
    </location>
</feature>